<dbReference type="Gene3D" id="3.40.50.300">
    <property type="entry name" value="P-loop containing nucleotide triphosphate hydrolases"/>
    <property type="match status" value="1"/>
</dbReference>
<gene>
    <name evidence="1" type="ORF">LZC94_25995</name>
</gene>
<name>A0ABZ2LKQ1_9BACT</name>
<dbReference type="EMBL" id="CP089984">
    <property type="protein sequence ID" value="WXB11312.1"/>
    <property type="molecule type" value="Genomic_DNA"/>
</dbReference>
<evidence type="ECO:0000313" key="1">
    <source>
        <dbReference type="EMBL" id="WXB11312.1"/>
    </source>
</evidence>
<dbReference type="Proteomes" id="UP001370348">
    <property type="component" value="Chromosome"/>
</dbReference>
<keyword evidence="2" id="KW-1185">Reference proteome</keyword>
<protein>
    <submittedName>
        <fullName evidence="1">Recombinase A</fullName>
    </submittedName>
</protein>
<proteinExistence type="predicted"/>
<reference evidence="1 2" key="1">
    <citation type="submission" date="2021-12" db="EMBL/GenBank/DDBJ databases">
        <title>Discovery of the Pendulisporaceae a myxobacterial family with distinct sporulation behavior and unique specialized metabolism.</title>
        <authorList>
            <person name="Garcia R."/>
            <person name="Popoff A."/>
            <person name="Bader C.D."/>
            <person name="Loehr J."/>
            <person name="Walesch S."/>
            <person name="Walt C."/>
            <person name="Boldt J."/>
            <person name="Bunk B."/>
            <person name="Haeckl F.J.F.P.J."/>
            <person name="Gunesch A.P."/>
            <person name="Birkelbach J."/>
            <person name="Nuebel U."/>
            <person name="Pietschmann T."/>
            <person name="Bach T."/>
            <person name="Mueller R."/>
        </authorList>
    </citation>
    <scope>NUCLEOTIDE SEQUENCE [LARGE SCALE GENOMIC DNA]</scope>
    <source>
        <strain evidence="1 2">MSr11954</strain>
    </source>
</reference>
<dbReference type="SUPFAM" id="SSF52540">
    <property type="entry name" value="P-loop containing nucleoside triphosphate hydrolases"/>
    <property type="match status" value="1"/>
</dbReference>
<dbReference type="InterPro" id="IPR027417">
    <property type="entry name" value="P-loop_NTPase"/>
</dbReference>
<dbReference type="RefSeq" id="WP_394820927.1">
    <property type="nucleotide sequence ID" value="NZ_CP089984.1"/>
</dbReference>
<accession>A0ABZ2LKQ1</accession>
<evidence type="ECO:0000313" key="2">
    <source>
        <dbReference type="Proteomes" id="UP001370348"/>
    </source>
</evidence>
<organism evidence="1 2">
    <name type="scientific">Pendulispora albinea</name>
    <dbReference type="NCBI Taxonomy" id="2741071"/>
    <lineage>
        <taxon>Bacteria</taxon>
        <taxon>Pseudomonadati</taxon>
        <taxon>Myxococcota</taxon>
        <taxon>Myxococcia</taxon>
        <taxon>Myxococcales</taxon>
        <taxon>Sorangiineae</taxon>
        <taxon>Pendulisporaceae</taxon>
        <taxon>Pendulispora</taxon>
    </lineage>
</organism>
<sequence>MGVARLQEIFADFGSKSAELASQPDAIHALGWPHLEALLPDRGFLRGTVVELASPNMLGGGMHVALAAVRAALSKDANAFVAWLDPYETLYAPGIARVGIDLERLLVVRPAPSDLGRIAVKVVGSGAFEMVVVEMAPVPGASAPEALVPRGARKRRPLPNEVMVRKLSLLAAKEGTTVVLLTDSNIPRSLPWPVALRLELGRRPNELSVRVAKDRRGRMGPLRTWIPLDDLGRNHEPAHPLPHRE</sequence>